<dbReference type="InterPro" id="IPR011600">
    <property type="entry name" value="Pept_C14_caspase"/>
</dbReference>
<dbReference type="Gene3D" id="1.25.40.10">
    <property type="entry name" value="Tetratricopeptide repeat domain"/>
    <property type="match status" value="1"/>
</dbReference>
<dbReference type="Pfam" id="PF00656">
    <property type="entry name" value="Peptidase_C14"/>
    <property type="match status" value="1"/>
</dbReference>
<feature type="compositionally biased region" description="Basic and acidic residues" evidence="2">
    <location>
        <begin position="312"/>
        <end position="325"/>
    </location>
</feature>
<evidence type="ECO:0000313" key="5">
    <source>
        <dbReference type="Proteomes" id="UP000245474"/>
    </source>
</evidence>
<dbReference type="EMBL" id="QFFI01000012">
    <property type="protein sequence ID" value="PWG63278.1"/>
    <property type="molecule type" value="Genomic_DNA"/>
</dbReference>
<accession>A0A2U2N2K4</accession>
<dbReference type="PANTHER" id="PTHR43628">
    <property type="entry name" value="ACTIVATOR OF C KINASE PROTEIN 1-RELATED"/>
    <property type="match status" value="1"/>
</dbReference>
<keyword evidence="1" id="KW-0175">Coiled coil</keyword>
<sequence>MSACGRDGAPGSRSTAGRASVLRHGLAALACGLLIGGCATDSRQLEEASAATEGYEEVDDLFIVDCLLPGQVRKLGTQTYFTPRRPIRTTAKDCRIRGGEYVAYDRADYRSALNVWLGRAEAGDPEAQNYVGEIFEKGLGREPDYVSAAEWYRKAAEQGYARAQINLGFLFEKGLGVEQDLATALNWYRRASGVAEDQLVYRSEYDDRLDELREELSTELERSRRQVDALQDQLERLRAERDQLQRRLEETAARSAEPAPEGDVEIGDIEIVEPTSDEESEQLAEELADARERIATLEELFTQVREERETLEARLSELPPRRSAEAPDSEPDPLRLPEGTTAEVDGIEFGRYYALIIGNQDYQYLEDLISPISDAERVRDVLEEKYGFSTIFLPNADEARILNALNDLYEQVGPKDNLLIYYAGHGSLSERERRQRGYWLPVNARRERLVHWINNSVISDHLDRIRARSILVVADSCYAGALASESSALLLPSGEGELDPETIRNGLQRRSRIVISSGGVKPVLDTIDQEHSLFARSLLEVLRRNEGILRENMLFAHVAATVRRRSEDLPLPQTPEMRPIRAAGHAGGDFYFVPLSDARES</sequence>
<dbReference type="Pfam" id="PF08238">
    <property type="entry name" value="Sel1"/>
    <property type="match status" value="2"/>
</dbReference>
<proteinExistence type="predicted"/>
<gene>
    <name evidence="4" type="ORF">DEM34_09405</name>
</gene>
<evidence type="ECO:0000256" key="1">
    <source>
        <dbReference type="SAM" id="Coils"/>
    </source>
</evidence>
<dbReference type="SMART" id="SM00671">
    <property type="entry name" value="SEL1"/>
    <property type="match status" value="2"/>
</dbReference>
<protein>
    <submittedName>
        <fullName evidence="4">Peptidase C14</fullName>
    </submittedName>
</protein>
<dbReference type="SUPFAM" id="SSF52129">
    <property type="entry name" value="Caspase-like"/>
    <property type="match status" value="1"/>
</dbReference>
<dbReference type="GO" id="GO:0006508">
    <property type="term" value="P:proteolysis"/>
    <property type="evidence" value="ECO:0007669"/>
    <property type="project" value="InterPro"/>
</dbReference>
<evidence type="ECO:0000259" key="3">
    <source>
        <dbReference type="Pfam" id="PF00656"/>
    </source>
</evidence>
<dbReference type="InterPro" id="IPR052945">
    <property type="entry name" value="Mitotic_Regulator"/>
</dbReference>
<name>A0A2U2N2K4_9GAMM</name>
<dbReference type="InterPro" id="IPR029030">
    <property type="entry name" value="Caspase-like_dom_sf"/>
</dbReference>
<dbReference type="AlphaFoldDB" id="A0A2U2N2K4"/>
<dbReference type="SUPFAM" id="SSF81901">
    <property type="entry name" value="HCP-like"/>
    <property type="match status" value="1"/>
</dbReference>
<dbReference type="Proteomes" id="UP000245474">
    <property type="component" value="Unassembled WGS sequence"/>
</dbReference>
<evidence type="ECO:0000313" key="4">
    <source>
        <dbReference type="EMBL" id="PWG63278.1"/>
    </source>
</evidence>
<reference evidence="4 5" key="1">
    <citation type="submission" date="2018-05" db="EMBL/GenBank/DDBJ databases">
        <title>Spiribacter halobius sp. nov., a moderately halophilic bacterium isolated from marine solar saltern.</title>
        <authorList>
            <person name="Zheng W.-S."/>
            <person name="Lu D.-C."/>
            <person name="Du Z.-J."/>
        </authorList>
    </citation>
    <scope>NUCLEOTIDE SEQUENCE [LARGE SCALE GENOMIC DNA]</scope>
    <source>
        <strain evidence="4 5">E85</strain>
    </source>
</reference>
<keyword evidence="5" id="KW-1185">Reference proteome</keyword>
<dbReference type="GO" id="GO:0004197">
    <property type="term" value="F:cysteine-type endopeptidase activity"/>
    <property type="evidence" value="ECO:0007669"/>
    <property type="project" value="InterPro"/>
</dbReference>
<feature type="region of interest" description="Disordered" evidence="2">
    <location>
        <begin position="312"/>
        <end position="339"/>
    </location>
</feature>
<feature type="coiled-coil region" evidence="1">
    <location>
        <begin position="202"/>
        <end position="254"/>
    </location>
</feature>
<comment type="caution">
    <text evidence="4">The sequence shown here is derived from an EMBL/GenBank/DDBJ whole genome shotgun (WGS) entry which is preliminary data.</text>
</comment>
<feature type="domain" description="Peptidase C14 caspase" evidence="3">
    <location>
        <begin position="353"/>
        <end position="566"/>
    </location>
</feature>
<dbReference type="InterPro" id="IPR011990">
    <property type="entry name" value="TPR-like_helical_dom_sf"/>
</dbReference>
<organism evidence="4 5">
    <name type="scientific">Sediminicurvatus halobius</name>
    <dbReference type="NCBI Taxonomy" id="2182432"/>
    <lineage>
        <taxon>Bacteria</taxon>
        <taxon>Pseudomonadati</taxon>
        <taxon>Pseudomonadota</taxon>
        <taxon>Gammaproteobacteria</taxon>
        <taxon>Chromatiales</taxon>
        <taxon>Ectothiorhodospiraceae</taxon>
        <taxon>Sediminicurvatus</taxon>
    </lineage>
</organism>
<dbReference type="PANTHER" id="PTHR43628:SF1">
    <property type="entry name" value="CHITIN SYNTHASE REGULATORY FACTOR 2-RELATED"/>
    <property type="match status" value="1"/>
</dbReference>
<dbReference type="InterPro" id="IPR006597">
    <property type="entry name" value="Sel1-like"/>
</dbReference>
<dbReference type="Gene3D" id="3.40.50.1460">
    <property type="match status" value="1"/>
</dbReference>
<dbReference type="OrthoDB" id="6810016at2"/>
<evidence type="ECO:0000256" key="2">
    <source>
        <dbReference type="SAM" id="MobiDB-lite"/>
    </source>
</evidence>